<evidence type="ECO:0000256" key="2">
    <source>
        <dbReference type="SAM" id="SignalP"/>
    </source>
</evidence>
<keyword evidence="1" id="KW-1133">Transmembrane helix</keyword>
<evidence type="ECO:0000313" key="3">
    <source>
        <dbReference type="EMBL" id="MBK0397829.1"/>
    </source>
</evidence>
<feature type="chain" id="PRO_5035192374" evidence="2">
    <location>
        <begin position="18"/>
        <end position="67"/>
    </location>
</feature>
<name>A0A8J7M436_9RHOB</name>
<protein>
    <submittedName>
        <fullName evidence="3">Uncharacterized protein</fullName>
    </submittedName>
</protein>
<sequence length="67" mass="7079">MKKLAALLAAVPATALAHPGHYAETAGHTHWLALGAMGLAGLVTAVAVVRRARSIRRARKDVRAETR</sequence>
<dbReference type="EMBL" id="JAEHHL010000001">
    <property type="protein sequence ID" value="MBK0397829.1"/>
    <property type="molecule type" value="Genomic_DNA"/>
</dbReference>
<keyword evidence="4" id="KW-1185">Reference proteome</keyword>
<dbReference type="AlphaFoldDB" id="A0A8J7M436"/>
<evidence type="ECO:0000256" key="1">
    <source>
        <dbReference type="SAM" id="Phobius"/>
    </source>
</evidence>
<reference evidence="3" key="1">
    <citation type="submission" date="2020-12" db="EMBL/GenBank/DDBJ databases">
        <title>Bacterial taxonomy.</title>
        <authorList>
            <person name="Pan X."/>
        </authorList>
    </citation>
    <scope>NUCLEOTIDE SEQUENCE</scope>
    <source>
        <strain evidence="3">M0105</strain>
    </source>
</reference>
<dbReference type="Pfam" id="PF20506">
    <property type="entry name" value="DUF6732"/>
    <property type="match status" value="1"/>
</dbReference>
<dbReference type="InterPro" id="IPR046619">
    <property type="entry name" value="DUF6732"/>
</dbReference>
<keyword evidence="1" id="KW-0472">Membrane</keyword>
<dbReference type="RefSeq" id="WP_200606042.1">
    <property type="nucleotide sequence ID" value="NZ_JAEHHL010000001.1"/>
</dbReference>
<gene>
    <name evidence="3" type="ORF">H0I76_01385</name>
</gene>
<accession>A0A8J7M436</accession>
<feature type="transmembrane region" description="Helical" evidence="1">
    <location>
        <begin position="31"/>
        <end position="49"/>
    </location>
</feature>
<keyword evidence="2" id="KW-0732">Signal</keyword>
<proteinExistence type="predicted"/>
<feature type="signal peptide" evidence="2">
    <location>
        <begin position="1"/>
        <end position="17"/>
    </location>
</feature>
<evidence type="ECO:0000313" key="4">
    <source>
        <dbReference type="Proteomes" id="UP000655420"/>
    </source>
</evidence>
<organism evidence="3 4">
    <name type="scientific">Thermohalobaculum xanthum</name>
    <dbReference type="NCBI Taxonomy" id="2753746"/>
    <lineage>
        <taxon>Bacteria</taxon>
        <taxon>Pseudomonadati</taxon>
        <taxon>Pseudomonadota</taxon>
        <taxon>Alphaproteobacteria</taxon>
        <taxon>Rhodobacterales</taxon>
        <taxon>Paracoccaceae</taxon>
        <taxon>Thermohalobaculum</taxon>
    </lineage>
</organism>
<comment type="caution">
    <text evidence="3">The sequence shown here is derived from an EMBL/GenBank/DDBJ whole genome shotgun (WGS) entry which is preliminary data.</text>
</comment>
<dbReference type="Proteomes" id="UP000655420">
    <property type="component" value="Unassembled WGS sequence"/>
</dbReference>
<keyword evidence="1" id="KW-0812">Transmembrane</keyword>